<name>A0AAW2HTI6_9NEOP</name>
<dbReference type="CDD" id="cd21455">
    <property type="entry name" value="DLC-like_DYNLT1_DYNLT3"/>
    <property type="match status" value="1"/>
</dbReference>
<reference evidence="2" key="1">
    <citation type="journal article" date="2024" name="Gigascience">
        <title>Chromosome-level genome of the poultry shaft louse Menopon gallinae provides insight into the host-switching and adaptive evolution of parasitic lice.</title>
        <authorList>
            <person name="Xu Y."/>
            <person name="Ma L."/>
            <person name="Liu S."/>
            <person name="Liang Y."/>
            <person name="Liu Q."/>
            <person name="He Z."/>
            <person name="Tian L."/>
            <person name="Duan Y."/>
            <person name="Cai W."/>
            <person name="Li H."/>
            <person name="Song F."/>
        </authorList>
    </citation>
    <scope>NUCLEOTIDE SEQUENCE</scope>
    <source>
        <strain evidence="2">Cailab_2023a</strain>
    </source>
</reference>
<dbReference type="Gene3D" id="3.30.1140.40">
    <property type="entry name" value="Tctex-1"/>
    <property type="match status" value="1"/>
</dbReference>
<dbReference type="GO" id="GO:0007018">
    <property type="term" value="P:microtubule-based movement"/>
    <property type="evidence" value="ECO:0007669"/>
    <property type="project" value="TreeGrafter"/>
</dbReference>
<dbReference type="PANTHER" id="PTHR21255">
    <property type="entry name" value="T-COMPLEX-ASSOCIATED-TESTIS-EXPRESSED 1/ DYNEIN LIGHT CHAIN"/>
    <property type="match status" value="1"/>
</dbReference>
<comment type="caution">
    <text evidence="2">The sequence shown here is derived from an EMBL/GenBank/DDBJ whole genome shotgun (WGS) entry which is preliminary data.</text>
</comment>
<comment type="similarity">
    <text evidence="1">Belongs to the dynein light chain Tctex-type family.</text>
</comment>
<evidence type="ECO:0000256" key="1">
    <source>
        <dbReference type="ARBA" id="ARBA00005361"/>
    </source>
</evidence>
<sequence length="122" mass="14085">MSKTGLDGEETIQSTTEQFQFVPDDVNVMVKESIEEVLREETWHPEKQEQWNNRIMESVLEKLNMIKKPFKYVVQCTTVQRSGCVVHVANACHWDANADGSVTVRWENSFLYVIVSVFGLFV</sequence>
<dbReference type="GO" id="GO:0045505">
    <property type="term" value="F:dynein intermediate chain binding"/>
    <property type="evidence" value="ECO:0007669"/>
    <property type="project" value="TreeGrafter"/>
</dbReference>
<dbReference type="EMBL" id="JARGDH010000003">
    <property type="protein sequence ID" value="KAL0273036.1"/>
    <property type="molecule type" value="Genomic_DNA"/>
</dbReference>
<protein>
    <recommendedName>
        <fullName evidence="3">Dynein light chain Tctex-type 1</fullName>
    </recommendedName>
</protein>
<proteinExistence type="inferred from homology"/>
<dbReference type="InterPro" id="IPR005334">
    <property type="entry name" value="Tctex-1-like"/>
</dbReference>
<dbReference type="InterPro" id="IPR038586">
    <property type="entry name" value="Tctex-1-like_sf"/>
</dbReference>
<gene>
    <name evidence="2" type="ORF">PYX00_005811</name>
</gene>
<dbReference type="AlphaFoldDB" id="A0AAW2HTI6"/>
<dbReference type="GO" id="GO:0005868">
    <property type="term" value="C:cytoplasmic dynein complex"/>
    <property type="evidence" value="ECO:0007669"/>
    <property type="project" value="TreeGrafter"/>
</dbReference>
<dbReference type="Pfam" id="PF03645">
    <property type="entry name" value="Tctex-1"/>
    <property type="match status" value="1"/>
</dbReference>
<evidence type="ECO:0000313" key="2">
    <source>
        <dbReference type="EMBL" id="KAL0273036.1"/>
    </source>
</evidence>
<evidence type="ECO:0008006" key="3">
    <source>
        <dbReference type="Google" id="ProtNLM"/>
    </source>
</evidence>
<dbReference type="PANTHER" id="PTHR21255:SF4">
    <property type="entry name" value="DYNEIN LIGHT CHAIN TCTEX-TYPE"/>
    <property type="match status" value="1"/>
</dbReference>
<accession>A0AAW2HTI6</accession>
<dbReference type="GO" id="GO:0005737">
    <property type="term" value="C:cytoplasm"/>
    <property type="evidence" value="ECO:0007669"/>
    <property type="project" value="TreeGrafter"/>
</dbReference>
<organism evidence="2">
    <name type="scientific">Menopon gallinae</name>
    <name type="common">poultry shaft louse</name>
    <dbReference type="NCBI Taxonomy" id="328185"/>
    <lineage>
        <taxon>Eukaryota</taxon>
        <taxon>Metazoa</taxon>
        <taxon>Ecdysozoa</taxon>
        <taxon>Arthropoda</taxon>
        <taxon>Hexapoda</taxon>
        <taxon>Insecta</taxon>
        <taxon>Pterygota</taxon>
        <taxon>Neoptera</taxon>
        <taxon>Paraneoptera</taxon>
        <taxon>Psocodea</taxon>
        <taxon>Troctomorpha</taxon>
        <taxon>Phthiraptera</taxon>
        <taxon>Amblycera</taxon>
        <taxon>Menoponidae</taxon>
        <taxon>Menopon</taxon>
    </lineage>
</organism>